<reference evidence="2" key="1">
    <citation type="submission" date="2020-02" db="EMBL/GenBank/DDBJ databases">
        <authorList>
            <person name="Scholz U."/>
            <person name="Mascher M."/>
            <person name="Fiebig A."/>
        </authorList>
    </citation>
    <scope>NUCLEOTIDE SEQUENCE</scope>
</reference>
<protein>
    <submittedName>
        <fullName evidence="2">Uncharacterized protein</fullName>
    </submittedName>
</protein>
<keyword evidence="1" id="KW-0472">Membrane</keyword>
<name>A0A7I8KYV0_SPIIN</name>
<feature type="transmembrane region" description="Helical" evidence="1">
    <location>
        <begin position="123"/>
        <end position="142"/>
    </location>
</feature>
<dbReference type="PANTHER" id="PTHR46610:SF20">
    <property type="entry name" value="OS05G0181300 PROTEIN"/>
    <property type="match status" value="1"/>
</dbReference>
<sequence>METKFPVGAPAQGGCIGGGAGRRLNRSWGMSLLNTAGLVFLTYSSAAAAYRARSDPWTLGFVVSAYITLMLLFWFLRAFEAAPPPEEGGAEGRHLLKPMIWLFSTTPVSMFTYRVASMMPFRFAQVIWATGALTTVACFYVLKFQGFLIQFGYLEMS</sequence>
<evidence type="ECO:0000256" key="1">
    <source>
        <dbReference type="SAM" id="Phobius"/>
    </source>
</evidence>
<organism evidence="2 3">
    <name type="scientific">Spirodela intermedia</name>
    <name type="common">Intermediate duckweed</name>
    <dbReference type="NCBI Taxonomy" id="51605"/>
    <lineage>
        <taxon>Eukaryota</taxon>
        <taxon>Viridiplantae</taxon>
        <taxon>Streptophyta</taxon>
        <taxon>Embryophyta</taxon>
        <taxon>Tracheophyta</taxon>
        <taxon>Spermatophyta</taxon>
        <taxon>Magnoliopsida</taxon>
        <taxon>Liliopsida</taxon>
        <taxon>Araceae</taxon>
        <taxon>Lemnoideae</taxon>
        <taxon>Spirodela</taxon>
    </lineage>
</organism>
<dbReference type="EMBL" id="LR746272">
    <property type="protein sequence ID" value="CAA7402973.1"/>
    <property type="molecule type" value="Genomic_DNA"/>
</dbReference>
<proteinExistence type="predicted"/>
<keyword evidence="3" id="KW-1185">Reference proteome</keyword>
<feature type="transmembrane region" description="Helical" evidence="1">
    <location>
        <begin position="99"/>
        <end position="116"/>
    </location>
</feature>
<dbReference type="PANTHER" id="PTHR46610">
    <property type="entry name" value="OS05G0181300 PROTEIN"/>
    <property type="match status" value="1"/>
</dbReference>
<dbReference type="Proteomes" id="UP000663760">
    <property type="component" value="Chromosome 9"/>
</dbReference>
<gene>
    <name evidence="2" type="ORF">SI8410_09013651</name>
</gene>
<feature type="transmembrane region" description="Helical" evidence="1">
    <location>
        <begin position="57"/>
        <end position="79"/>
    </location>
</feature>
<keyword evidence="1" id="KW-1133">Transmembrane helix</keyword>
<accession>A0A7I8KYV0</accession>
<evidence type="ECO:0000313" key="3">
    <source>
        <dbReference type="Proteomes" id="UP000663760"/>
    </source>
</evidence>
<dbReference type="Pfam" id="PF20100">
    <property type="entry name" value="DUF6490"/>
    <property type="match status" value="1"/>
</dbReference>
<dbReference type="AlphaFoldDB" id="A0A7I8KYV0"/>
<evidence type="ECO:0000313" key="2">
    <source>
        <dbReference type="EMBL" id="CAA7402973.1"/>
    </source>
</evidence>
<feature type="transmembrane region" description="Helical" evidence="1">
    <location>
        <begin position="28"/>
        <end position="50"/>
    </location>
</feature>
<dbReference type="OrthoDB" id="773701at2759"/>
<dbReference type="InterPro" id="IPR045501">
    <property type="entry name" value="DUF6490"/>
</dbReference>
<keyword evidence="1" id="KW-0812">Transmembrane</keyword>